<keyword evidence="2" id="KW-0973">c-di-GMP</keyword>
<feature type="domain" description="GGDEF" evidence="5">
    <location>
        <begin position="282"/>
        <end position="416"/>
    </location>
</feature>
<dbReference type="PROSITE" id="PS50883">
    <property type="entry name" value="EAL"/>
    <property type="match status" value="1"/>
</dbReference>
<evidence type="ECO:0000259" key="5">
    <source>
        <dbReference type="PROSITE" id="PS50887"/>
    </source>
</evidence>
<reference evidence="6 7" key="1">
    <citation type="submission" date="2017-07" db="EMBL/GenBank/DDBJ databases">
        <title>Tamlnaduibacter salinus (Mi-7) genome sequencing.</title>
        <authorList>
            <person name="Verma A."/>
            <person name="Krishnamurthi S."/>
        </authorList>
    </citation>
    <scope>NUCLEOTIDE SEQUENCE [LARGE SCALE GENOMIC DNA]</scope>
    <source>
        <strain evidence="6 7">Mi-7</strain>
    </source>
</reference>
<dbReference type="InterPro" id="IPR043128">
    <property type="entry name" value="Rev_trsase/Diguanyl_cyclase"/>
</dbReference>
<evidence type="ECO:0000259" key="4">
    <source>
        <dbReference type="PROSITE" id="PS50883"/>
    </source>
</evidence>
<dbReference type="Proteomes" id="UP000218332">
    <property type="component" value="Unassembled WGS sequence"/>
</dbReference>
<dbReference type="SUPFAM" id="SSF55073">
    <property type="entry name" value="Nucleotide cyclase"/>
    <property type="match status" value="1"/>
</dbReference>
<evidence type="ECO:0000313" key="7">
    <source>
        <dbReference type="Proteomes" id="UP000218332"/>
    </source>
</evidence>
<accession>A0A2A2I3T6</accession>
<evidence type="ECO:0000256" key="2">
    <source>
        <dbReference type="ARBA" id="ARBA00022636"/>
    </source>
</evidence>
<dbReference type="CDD" id="cd01949">
    <property type="entry name" value="GGDEF"/>
    <property type="match status" value="1"/>
</dbReference>
<organism evidence="6 7">
    <name type="scientific">Tamilnaduibacter salinus</name>
    <dbReference type="NCBI Taxonomy" id="1484056"/>
    <lineage>
        <taxon>Bacteria</taxon>
        <taxon>Pseudomonadati</taxon>
        <taxon>Pseudomonadota</taxon>
        <taxon>Gammaproteobacteria</taxon>
        <taxon>Pseudomonadales</taxon>
        <taxon>Marinobacteraceae</taxon>
        <taxon>Tamilnaduibacter</taxon>
    </lineage>
</organism>
<dbReference type="RefSeq" id="WP_095611253.1">
    <property type="nucleotide sequence ID" value="NZ_NMPM01000050.1"/>
</dbReference>
<dbReference type="EC" id="3.1.4.52" evidence="1"/>
<dbReference type="NCBIfam" id="TIGR00254">
    <property type="entry name" value="GGDEF"/>
    <property type="match status" value="1"/>
</dbReference>
<dbReference type="Gene3D" id="3.20.20.450">
    <property type="entry name" value="EAL domain"/>
    <property type="match status" value="1"/>
</dbReference>
<dbReference type="AlphaFoldDB" id="A0A2A2I3T6"/>
<keyword evidence="3" id="KW-1133">Transmembrane helix</keyword>
<dbReference type="Pfam" id="PF00563">
    <property type="entry name" value="EAL"/>
    <property type="match status" value="1"/>
</dbReference>
<proteinExistence type="predicted"/>
<feature type="domain" description="EAL" evidence="4">
    <location>
        <begin position="425"/>
        <end position="678"/>
    </location>
</feature>
<evidence type="ECO:0000313" key="6">
    <source>
        <dbReference type="EMBL" id="PAV25703.1"/>
    </source>
</evidence>
<dbReference type="Gene3D" id="6.10.340.10">
    <property type="match status" value="1"/>
</dbReference>
<dbReference type="Gene3D" id="3.30.70.270">
    <property type="match status" value="1"/>
</dbReference>
<dbReference type="GO" id="GO:0071111">
    <property type="term" value="F:cyclic-guanylate-specific phosphodiesterase activity"/>
    <property type="evidence" value="ECO:0007669"/>
    <property type="project" value="UniProtKB-EC"/>
</dbReference>
<dbReference type="InterPro" id="IPR000160">
    <property type="entry name" value="GGDEF_dom"/>
</dbReference>
<dbReference type="FunFam" id="3.20.20.450:FF:000001">
    <property type="entry name" value="Cyclic di-GMP phosphodiesterase yahA"/>
    <property type="match status" value="1"/>
</dbReference>
<dbReference type="InterPro" id="IPR052155">
    <property type="entry name" value="Biofilm_reg_signaling"/>
</dbReference>
<dbReference type="EMBL" id="NMPM01000050">
    <property type="protein sequence ID" value="PAV25703.1"/>
    <property type="molecule type" value="Genomic_DNA"/>
</dbReference>
<dbReference type="SMART" id="SM00052">
    <property type="entry name" value="EAL"/>
    <property type="match status" value="1"/>
</dbReference>
<protein>
    <recommendedName>
        <fullName evidence="1">cyclic-guanylate-specific phosphodiesterase</fullName>
        <ecNumber evidence="1">3.1.4.52</ecNumber>
    </recommendedName>
</protein>
<evidence type="ECO:0000256" key="1">
    <source>
        <dbReference type="ARBA" id="ARBA00012282"/>
    </source>
</evidence>
<name>A0A2A2I3T6_9GAMM</name>
<keyword evidence="3" id="KW-0472">Membrane</keyword>
<dbReference type="PANTHER" id="PTHR44757">
    <property type="entry name" value="DIGUANYLATE CYCLASE DGCP"/>
    <property type="match status" value="1"/>
</dbReference>
<dbReference type="SUPFAM" id="SSF141868">
    <property type="entry name" value="EAL domain-like"/>
    <property type="match status" value="1"/>
</dbReference>
<dbReference type="InterPro" id="IPR035919">
    <property type="entry name" value="EAL_sf"/>
</dbReference>
<comment type="caution">
    <text evidence="6">The sequence shown here is derived from an EMBL/GenBank/DDBJ whole genome shotgun (WGS) entry which is preliminary data.</text>
</comment>
<dbReference type="SMART" id="SM00267">
    <property type="entry name" value="GGDEF"/>
    <property type="match status" value="1"/>
</dbReference>
<dbReference type="Pfam" id="PF00990">
    <property type="entry name" value="GGDEF"/>
    <property type="match status" value="1"/>
</dbReference>
<keyword evidence="7" id="KW-1185">Reference proteome</keyword>
<sequence length="693" mass="78123">MNQRFNPKRRLSYRILRWVLAIALLSGIALSAGQIVVDARRVSDGLDQQAKQTLALVRDAATQAIYSIDDDLGRQVIEGLFEQRAMHGASIEHPDGTVLAEKRGELRPSSYRSITDPIFEAQREYRIPLQRAGGDRTIYGYLNIHYDTAYAARDWLERATLTLLTGLARALVLALVLFLVFHLLLTRPLLRIIRSVSDVDPEAPGDHLLDKPQGHRDDELGVWVNATNNLLTSITESQERHAEAKERINRLSRYDKLTGLPNREMLMGMLRNAIHEHRRAGQHVAIYCCGIDDFKSINEQYGYHIGDGLLQVLAERISQDSAHGPVLAARLGSDQFVVVEQNLRDGYQCASTCDWLLYQISRPVRLGDMEVGVSATVGIALYPDDAEHTEQLLQRAEQTMTLAKTAGRNHYQFYVAQVDEEIRERKRLEKDLMRALPDNQLHLVYQPQINLGSRRIVGAEALLRWTHPTLGMVPPDRFIPLAELNGSIVEIGRWVLEEACRQAAEWAAAEMPLHIAINLSAVQLRQGDIVETILNVLKAYDIPPGRLELEVTETSFMENLDSAVEKLNQLKREGVNVAVDDFGTGYSSLTYLKRLPVQHLKIDKQFVQDLLINDDDTRIANTIIDLGRSLNLDVIAEGVETEEQEFYLHSRGCQMAQGYYFAKPLPADDFVRFYASFHHKAVASASVNPTNDT</sequence>
<dbReference type="InterPro" id="IPR029787">
    <property type="entry name" value="Nucleotide_cyclase"/>
</dbReference>
<feature type="transmembrane region" description="Helical" evidence="3">
    <location>
        <begin position="166"/>
        <end position="185"/>
    </location>
</feature>
<dbReference type="PANTHER" id="PTHR44757:SF2">
    <property type="entry name" value="BIOFILM ARCHITECTURE MAINTENANCE PROTEIN MBAA"/>
    <property type="match status" value="1"/>
</dbReference>
<gene>
    <name evidence="6" type="ORF">CF392_09685</name>
</gene>
<dbReference type="PROSITE" id="PS50887">
    <property type="entry name" value="GGDEF"/>
    <property type="match status" value="1"/>
</dbReference>
<evidence type="ECO:0000256" key="3">
    <source>
        <dbReference type="SAM" id="Phobius"/>
    </source>
</evidence>
<dbReference type="CDD" id="cd01948">
    <property type="entry name" value="EAL"/>
    <property type="match status" value="1"/>
</dbReference>
<dbReference type="InterPro" id="IPR001633">
    <property type="entry name" value="EAL_dom"/>
</dbReference>
<keyword evidence="3" id="KW-0812">Transmembrane</keyword>